<sequence>MQESRAVVAGRLLTKPIAIATSPAEITENGYWVVLAQFDGDFKAVHFANSEPMENLMPETFTPITNWRTSLSQQQYESGVIKVQTEIKAGWVYQVNLCRILSAQAPVRPNAAALYQRIITSHATKYASFLDLLPGELDNDGIWFVSASPELFLKRSGNRISSAPIKGTAIDAQHMLEKDYAENIMITDMVRNDLGHIAVTGSVKVEKLLDLEQIPGMVQLVSTISAELKPDISWPEIFAATFPPASVTGAPKSAALEVISKLEPAPRLGYCGAFGLVHGTEAEFAVGIRSFEYEQGELRFGTGAGITFSSDPTGEWQETELKAARLLKLASAND</sequence>
<dbReference type="AlphaFoldDB" id="A0A6J6E332"/>
<evidence type="ECO:0000259" key="1">
    <source>
        <dbReference type="Pfam" id="PF00425"/>
    </source>
</evidence>
<reference evidence="2" key="1">
    <citation type="submission" date="2020-05" db="EMBL/GenBank/DDBJ databases">
        <authorList>
            <person name="Chiriac C."/>
            <person name="Salcher M."/>
            <person name="Ghai R."/>
            <person name="Kavagutti S V."/>
        </authorList>
    </citation>
    <scope>NUCLEOTIDE SEQUENCE</scope>
</reference>
<dbReference type="InterPro" id="IPR005801">
    <property type="entry name" value="ADC_synthase"/>
</dbReference>
<name>A0A6J6E332_9ZZZZ</name>
<organism evidence="2">
    <name type="scientific">freshwater metagenome</name>
    <dbReference type="NCBI Taxonomy" id="449393"/>
    <lineage>
        <taxon>unclassified sequences</taxon>
        <taxon>metagenomes</taxon>
        <taxon>ecological metagenomes</taxon>
    </lineage>
</organism>
<proteinExistence type="predicted"/>
<dbReference type="Pfam" id="PF00425">
    <property type="entry name" value="Chorismate_bind"/>
    <property type="match status" value="1"/>
</dbReference>
<dbReference type="GO" id="GO:0000162">
    <property type="term" value="P:L-tryptophan biosynthetic process"/>
    <property type="evidence" value="ECO:0007669"/>
    <property type="project" value="TreeGrafter"/>
</dbReference>
<dbReference type="InterPro" id="IPR019999">
    <property type="entry name" value="Anth_synth_I-like"/>
</dbReference>
<dbReference type="PANTHER" id="PTHR11236">
    <property type="entry name" value="AMINOBENZOATE/ANTHRANILATE SYNTHASE"/>
    <property type="match status" value="1"/>
</dbReference>
<dbReference type="SUPFAM" id="SSF56322">
    <property type="entry name" value="ADC synthase"/>
    <property type="match status" value="1"/>
</dbReference>
<dbReference type="GO" id="GO:0046820">
    <property type="term" value="F:4-amino-4-deoxychorismate synthase activity"/>
    <property type="evidence" value="ECO:0007669"/>
    <property type="project" value="TreeGrafter"/>
</dbReference>
<accession>A0A6J6E332</accession>
<protein>
    <submittedName>
        <fullName evidence="2">Unannotated protein</fullName>
    </submittedName>
</protein>
<dbReference type="EMBL" id="CAEZTT010000018">
    <property type="protein sequence ID" value="CAB4570960.1"/>
    <property type="molecule type" value="Genomic_DNA"/>
</dbReference>
<dbReference type="PANTHER" id="PTHR11236:SF50">
    <property type="entry name" value="AMINODEOXYCHORISMATE SYNTHASE COMPONENT 1"/>
    <property type="match status" value="1"/>
</dbReference>
<dbReference type="InterPro" id="IPR015890">
    <property type="entry name" value="Chorismate_C"/>
</dbReference>
<dbReference type="Gene3D" id="3.60.120.10">
    <property type="entry name" value="Anthranilate synthase"/>
    <property type="match status" value="1"/>
</dbReference>
<evidence type="ECO:0000313" key="2">
    <source>
        <dbReference type="EMBL" id="CAB4570960.1"/>
    </source>
</evidence>
<feature type="domain" description="Chorismate-utilising enzyme C-terminal" evidence="1">
    <location>
        <begin position="73"/>
        <end position="322"/>
    </location>
</feature>
<gene>
    <name evidence="2" type="ORF">UFOPK1726_00279</name>
</gene>